<organism evidence="1 2">
    <name type="scientific">Pristionchus fissidentatus</name>
    <dbReference type="NCBI Taxonomy" id="1538716"/>
    <lineage>
        <taxon>Eukaryota</taxon>
        <taxon>Metazoa</taxon>
        <taxon>Ecdysozoa</taxon>
        <taxon>Nematoda</taxon>
        <taxon>Chromadorea</taxon>
        <taxon>Rhabditida</taxon>
        <taxon>Rhabditina</taxon>
        <taxon>Diplogasteromorpha</taxon>
        <taxon>Diplogasteroidea</taxon>
        <taxon>Neodiplogasteridae</taxon>
        <taxon>Pristionchus</taxon>
    </lineage>
</organism>
<evidence type="ECO:0000313" key="2">
    <source>
        <dbReference type="Proteomes" id="UP001432322"/>
    </source>
</evidence>
<name>A0AAV5WHC0_9BILA</name>
<evidence type="ECO:0008006" key="3">
    <source>
        <dbReference type="Google" id="ProtNLM"/>
    </source>
</evidence>
<protein>
    <recommendedName>
        <fullName evidence="3">TAZ-type domain-containing protein</fullName>
    </recommendedName>
</protein>
<comment type="caution">
    <text evidence="1">The sequence shown here is derived from an EMBL/GenBank/DDBJ whole genome shotgun (WGS) entry which is preliminary data.</text>
</comment>
<gene>
    <name evidence="1" type="ORF">PFISCL1PPCAC_22155</name>
</gene>
<evidence type="ECO:0000313" key="1">
    <source>
        <dbReference type="EMBL" id="GMT30858.1"/>
    </source>
</evidence>
<dbReference type="Proteomes" id="UP001432322">
    <property type="component" value="Unassembled WGS sequence"/>
</dbReference>
<dbReference type="EMBL" id="BTSY01000005">
    <property type="protein sequence ID" value="GMT30858.1"/>
    <property type="molecule type" value="Genomic_DNA"/>
</dbReference>
<reference evidence="1" key="1">
    <citation type="submission" date="2023-10" db="EMBL/GenBank/DDBJ databases">
        <title>Genome assembly of Pristionchus species.</title>
        <authorList>
            <person name="Yoshida K."/>
            <person name="Sommer R.J."/>
        </authorList>
    </citation>
    <scope>NUCLEOTIDE SEQUENCE</scope>
    <source>
        <strain evidence="1">RS5133</strain>
    </source>
</reference>
<sequence length="106" mass="11883">SQNGRIVKRCPFGDCARVMALADHLDHCDEGEKCKDTTCVLFHEVTNYETGTEPIPPALLNRYDKVDLDRMNRIVSALTARAADIECRKKALSVKEPKAYELLAFA</sequence>
<accession>A0AAV5WHC0</accession>
<keyword evidence="2" id="KW-1185">Reference proteome</keyword>
<proteinExistence type="predicted"/>
<dbReference type="AlphaFoldDB" id="A0AAV5WHC0"/>
<feature type="non-terminal residue" evidence="1">
    <location>
        <position position="1"/>
    </location>
</feature>
<feature type="non-terminal residue" evidence="1">
    <location>
        <position position="106"/>
    </location>
</feature>